<dbReference type="PANTHER" id="PTHR48070">
    <property type="entry name" value="ESTERASE OVCA2"/>
    <property type="match status" value="1"/>
</dbReference>
<dbReference type="GO" id="GO:0005737">
    <property type="term" value="C:cytoplasm"/>
    <property type="evidence" value="ECO:0007669"/>
    <property type="project" value="TreeGrafter"/>
</dbReference>
<dbReference type="AlphaFoldDB" id="A0A2I1D7L2"/>
<proteinExistence type="predicted"/>
<dbReference type="PANTHER" id="PTHR48070:SF7">
    <property type="entry name" value="SERINE HYDROLASE FSH DOMAIN-CONTAINING PROTEIN-RELATED"/>
    <property type="match status" value="1"/>
</dbReference>
<dbReference type="GeneID" id="36546297"/>
<evidence type="ECO:0000256" key="1">
    <source>
        <dbReference type="ARBA" id="ARBA00022801"/>
    </source>
</evidence>
<gene>
    <name evidence="3" type="ORF">P168DRAFT_303576</name>
</gene>
<dbReference type="InterPro" id="IPR050593">
    <property type="entry name" value="LovG"/>
</dbReference>
<dbReference type="Gene3D" id="3.40.50.1820">
    <property type="entry name" value="alpha/beta hydrolase"/>
    <property type="match status" value="1"/>
</dbReference>
<reference evidence="3" key="1">
    <citation type="submission" date="2016-12" db="EMBL/GenBank/DDBJ databases">
        <title>The genomes of Aspergillus section Nigri reveals drivers in fungal speciation.</title>
        <authorList>
            <consortium name="DOE Joint Genome Institute"/>
            <person name="Vesth T.C."/>
            <person name="Nybo J."/>
            <person name="Theobald S."/>
            <person name="Brandl J."/>
            <person name="Frisvad J.C."/>
            <person name="Nielsen K.F."/>
            <person name="Lyhne E.K."/>
            <person name="Kogle M.E."/>
            <person name="Kuo A."/>
            <person name="Riley R."/>
            <person name="Clum A."/>
            <person name="Nolan M."/>
            <person name="Lipzen A."/>
            <person name="Salamov A."/>
            <person name="Henrissat B."/>
            <person name="Wiebenga A."/>
            <person name="De vries R.P."/>
            <person name="Grigoriev I.V."/>
            <person name="Mortensen U.H."/>
            <person name="Andersen M.R."/>
            <person name="Baker S.E."/>
        </authorList>
    </citation>
    <scope>NUCLEOTIDE SEQUENCE</scope>
    <source>
        <strain evidence="3">IBT 28561</strain>
    </source>
</reference>
<protein>
    <recommendedName>
        <fullName evidence="2">Serine hydrolase domain-containing protein</fullName>
    </recommendedName>
</protein>
<feature type="domain" description="Serine hydrolase" evidence="2">
    <location>
        <begin position="2"/>
        <end position="201"/>
    </location>
</feature>
<dbReference type="VEuPathDB" id="FungiDB:P168DRAFT_303576"/>
<sequence>MRFLCLHGAGTSGEIFEIQSGGLTQALESKGHAFKYIDGRLESDPEPEIKSFCDGPFYNHYPRDTSPGEDLTRAINYTMNIIHREGPFDAVFTFSQGAALAAAMISHHARANPSAPPLFKLAVFICGAAPYTSDGKEIMDRASDADAPYPLTIPTVHIVGRQDTLYPWSMRLYGLCDPARAEVYDHGSRHHIPFDMRNTEAMLGAIERGIERAG</sequence>
<accession>A0A2I1D7L2</accession>
<keyword evidence="1" id="KW-0378">Hydrolase</keyword>
<dbReference type="Proteomes" id="UP000234254">
    <property type="component" value="Unassembled WGS sequence"/>
</dbReference>
<evidence type="ECO:0000313" key="4">
    <source>
        <dbReference type="Proteomes" id="UP000234254"/>
    </source>
</evidence>
<dbReference type="Pfam" id="PF03959">
    <property type="entry name" value="FSH1"/>
    <property type="match status" value="1"/>
</dbReference>
<evidence type="ECO:0000313" key="3">
    <source>
        <dbReference type="EMBL" id="PKY05872.1"/>
    </source>
</evidence>
<dbReference type="SUPFAM" id="SSF53474">
    <property type="entry name" value="alpha/beta-Hydrolases"/>
    <property type="match status" value="1"/>
</dbReference>
<keyword evidence="4" id="KW-1185">Reference proteome</keyword>
<evidence type="ECO:0000259" key="2">
    <source>
        <dbReference type="Pfam" id="PF03959"/>
    </source>
</evidence>
<dbReference type="InterPro" id="IPR029058">
    <property type="entry name" value="AB_hydrolase_fold"/>
</dbReference>
<name>A0A2I1D7L2_ASPC2</name>
<comment type="caution">
    <text evidence="3">The sequence shown here is derived from an EMBL/GenBank/DDBJ whole genome shotgun (WGS) entry which is preliminary data.</text>
</comment>
<dbReference type="GO" id="GO:0016787">
    <property type="term" value="F:hydrolase activity"/>
    <property type="evidence" value="ECO:0007669"/>
    <property type="project" value="UniProtKB-KW"/>
</dbReference>
<organism evidence="3 4">
    <name type="scientific">Aspergillus campestris (strain IBT 28561)</name>
    <dbReference type="NCBI Taxonomy" id="1392248"/>
    <lineage>
        <taxon>Eukaryota</taxon>
        <taxon>Fungi</taxon>
        <taxon>Dikarya</taxon>
        <taxon>Ascomycota</taxon>
        <taxon>Pezizomycotina</taxon>
        <taxon>Eurotiomycetes</taxon>
        <taxon>Eurotiomycetidae</taxon>
        <taxon>Eurotiales</taxon>
        <taxon>Aspergillaceae</taxon>
        <taxon>Aspergillus</taxon>
        <taxon>Aspergillus subgen. Circumdati</taxon>
    </lineage>
</organism>
<dbReference type="OrthoDB" id="2094269at2759"/>
<dbReference type="RefSeq" id="XP_024694466.1">
    <property type="nucleotide sequence ID" value="XM_024838773.1"/>
</dbReference>
<dbReference type="GO" id="GO:0005634">
    <property type="term" value="C:nucleus"/>
    <property type="evidence" value="ECO:0007669"/>
    <property type="project" value="TreeGrafter"/>
</dbReference>
<dbReference type="GO" id="GO:0019748">
    <property type="term" value="P:secondary metabolic process"/>
    <property type="evidence" value="ECO:0007669"/>
    <property type="project" value="TreeGrafter"/>
</dbReference>
<dbReference type="EMBL" id="MSFM01000004">
    <property type="protein sequence ID" value="PKY05872.1"/>
    <property type="molecule type" value="Genomic_DNA"/>
</dbReference>
<dbReference type="InterPro" id="IPR005645">
    <property type="entry name" value="FSH-like_dom"/>
</dbReference>